<evidence type="ECO:0000259" key="2">
    <source>
        <dbReference type="Pfam" id="PF06381"/>
    </source>
</evidence>
<proteinExistence type="predicted"/>
<organism evidence="3 4">
    <name type="scientific">Proteus phage Myduc</name>
    <dbReference type="NCBI Taxonomy" id="2650874"/>
    <lineage>
        <taxon>Viruses</taxon>
        <taxon>Duplodnaviria</taxon>
        <taxon>Heunggongvirae</taxon>
        <taxon>Uroviricota</taxon>
        <taxon>Caudoviricetes</taxon>
        <taxon>Chaseviridae</taxon>
        <taxon>Cleopatravirinae</taxon>
        <taxon>Myducvirus</taxon>
        <taxon>Myducvirus myduc</taxon>
    </lineage>
</organism>
<accession>A0A5J6T943</accession>
<dbReference type="InterPro" id="IPR024459">
    <property type="entry name" value="Acb1-like_N"/>
</dbReference>
<dbReference type="Proteomes" id="UP000327513">
    <property type="component" value="Segment"/>
</dbReference>
<feature type="region of interest" description="Disordered" evidence="1">
    <location>
        <begin position="429"/>
        <end position="449"/>
    </location>
</feature>
<feature type="region of interest" description="Disordered" evidence="1">
    <location>
        <begin position="1"/>
        <end position="22"/>
    </location>
</feature>
<evidence type="ECO:0000313" key="3">
    <source>
        <dbReference type="EMBL" id="QFG06675.1"/>
    </source>
</evidence>
<name>A0A5J6T943_9CAUD</name>
<dbReference type="EMBL" id="MN098326">
    <property type="protein sequence ID" value="QFG06675.1"/>
    <property type="molecule type" value="Genomic_DNA"/>
</dbReference>
<feature type="domain" description="Anti-CBASS protein Acb1-like N-terminal" evidence="2">
    <location>
        <begin position="59"/>
        <end position="396"/>
    </location>
</feature>
<evidence type="ECO:0000313" key="4">
    <source>
        <dbReference type="Proteomes" id="UP000327513"/>
    </source>
</evidence>
<dbReference type="Pfam" id="PF06381">
    <property type="entry name" value="Phage_portal_3"/>
    <property type="match status" value="1"/>
</dbReference>
<keyword evidence="4" id="KW-1185">Reference proteome</keyword>
<sequence length="449" mass="50826">MSQNQAESKRQRKQRHRTQVATRVSDGLQNVVTGLGGPKDKATHNEWTFANRNADYKQLMNRFREDWIAQKICQIVPQDMTRTWRKISTPEGIKADKEQRVRQLFRDAYKWARVYGTSFIMLDLKRSGKLDTPLNLNNLKKGCIKSLRIIDRSRLYPSGMMVLDPMSPHYGLPEHYTLAGYDGQIHYTRLIRFEATELPLFEFQRNQWYSDSILIPLIPTIDQFYTTASSAAQLAQEATVDVVTVQGLQSLVTSPAGEQAVLKRFRLMKQAKNLFNVLILDNTEQYDTKTIALSGVKDLIWEYLKIVAASAGIPATRFLSASPDGMNATGQSDLVNYIDMLQGLQGAVYDPRLADMDKILCAHYGIDSFEYEWNDIFPESSGERAERAWNLAKSLEKLVGIGAMSREDANTVIQHSRCFGNVNLNNAPPNFVPKDTGNANNQKSNSVSK</sequence>
<evidence type="ECO:0000256" key="1">
    <source>
        <dbReference type="SAM" id="MobiDB-lite"/>
    </source>
</evidence>
<reference evidence="4" key="1">
    <citation type="submission" date="2019-06" db="EMBL/GenBank/DDBJ databases">
        <title>Complete genome of Proteus mirabilis phage Myduc.</title>
        <authorList>
            <person name="Tran J.S."/>
            <person name="Lessor L."/>
            <person name="O'Leary C."/>
            <person name="Bonasera R.M."/>
            <person name="Liu M."/>
        </authorList>
    </citation>
    <scope>NUCLEOTIDE SEQUENCE [LARGE SCALE GENOMIC DNA]</scope>
</reference>
<protein>
    <submittedName>
        <fullName evidence="3">Putative portal protein</fullName>
    </submittedName>
</protein>
<gene>
    <name evidence="3" type="ORF">CPT_Myduc_053</name>
</gene>
<feature type="compositionally biased region" description="Polar residues" evidence="1">
    <location>
        <begin position="437"/>
        <end position="449"/>
    </location>
</feature>